<feature type="region of interest" description="Disordered" evidence="1">
    <location>
        <begin position="1"/>
        <end position="26"/>
    </location>
</feature>
<accession>R9TLU7</accession>
<evidence type="ECO:0000256" key="1">
    <source>
        <dbReference type="SAM" id="MobiDB-lite"/>
    </source>
</evidence>
<dbReference type="RefSeq" id="YP_008126575.1">
    <property type="nucleotide sequence ID" value="NC_021537.1"/>
</dbReference>
<organism evidence="2 3">
    <name type="scientific">Halorubrum virus CGphi46</name>
    <dbReference type="NCBI Taxonomy" id="754066"/>
    <lineage>
        <taxon>Viruses</taxon>
        <taxon>Duplodnaviria</taxon>
        <taxon>Heunggongvirae</taxon>
        <taxon>Uroviricota</taxon>
        <taxon>Caudoviricetes</taxon>
        <taxon>Kirjokansivirales</taxon>
        <taxon>Graaviviridae</taxon>
        <taxon>Seejivirus</taxon>
        <taxon>Seejivirus salhabitans</taxon>
    </lineage>
</organism>
<keyword evidence="3" id="KW-1185">Reference proteome</keyword>
<protein>
    <submittedName>
        <fullName evidence="2">Uncharacterized protein</fullName>
    </submittedName>
</protein>
<evidence type="ECO:0000313" key="2">
    <source>
        <dbReference type="EMBL" id="AGN33828.1"/>
    </source>
</evidence>
<dbReference type="Proteomes" id="UP000202528">
    <property type="component" value="Segment"/>
</dbReference>
<dbReference type="EMBL" id="HQ332141">
    <property type="protein sequence ID" value="AGN33828.1"/>
    <property type="molecule type" value="Genomic_DNA"/>
</dbReference>
<dbReference type="GeneID" id="16045695"/>
<feature type="compositionally biased region" description="Polar residues" evidence="1">
    <location>
        <begin position="1"/>
        <end position="20"/>
    </location>
</feature>
<gene>
    <name evidence="2" type="ORF">HALG_00040</name>
</gene>
<evidence type="ECO:0000313" key="3">
    <source>
        <dbReference type="Proteomes" id="UP000202528"/>
    </source>
</evidence>
<reference evidence="2 3" key="1">
    <citation type="submission" date="2010-09" db="EMBL/GenBank/DDBJ databases">
        <title>The Genome Sequence of Halorubrum phage CGphi46.</title>
        <authorList>
            <consortium name="The Broad Institute Genome Sequencing Platform"/>
            <person name="Henn M.R."/>
            <person name="Dillon J."/>
            <person name="Levin J."/>
            <person name="Malboeuf C."/>
            <person name="Casali M."/>
            <person name="Russ C."/>
            <person name="Lennon N."/>
            <person name="Chapman S.B."/>
            <person name="Erlich R."/>
            <person name="Young S.K."/>
            <person name="Yandava C."/>
            <person name="Zeng Q."/>
            <person name="Fitzgerald M.F."/>
            <person name="Alvarado L."/>
            <person name="Anderson S."/>
            <person name="Berlin A."/>
            <person name="Chen Z."/>
            <person name="Freedman E."/>
            <person name="Gellesch M."/>
            <person name="Goldberg J."/>
            <person name="Green L."/>
            <person name="Griggs A."/>
            <person name="Gujja S."/>
            <person name="Heilman E."/>
            <person name="Heiman D."/>
            <person name="Hollinger A."/>
            <person name="Howarth C."/>
            <person name="Larson L."/>
            <person name="Mehta T."/>
            <person name="Neiman D."/>
            <person name="Pearson M."/>
            <person name="Roberts A."/>
            <person name="Ryan E."/>
            <person name="Saif S."/>
            <person name="Shea T."/>
            <person name="Shenoy N."/>
            <person name="Sisk P."/>
            <person name="Stolte C."/>
            <person name="Sykes S."/>
            <person name="White J."/>
            <person name="Haas B."/>
            <person name="Nusbaum C."/>
            <person name="Birren B."/>
        </authorList>
    </citation>
    <scope>NUCLEOTIDE SEQUENCE [LARGE SCALE GENOMIC DNA]</scope>
    <source>
        <strain evidence="2 3">CGphi46</strain>
    </source>
</reference>
<name>R9TLU7_9CAUD</name>
<dbReference type="KEGG" id="vg:16045695"/>
<proteinExistence type="predicted"/>
<sequence>MSDTQRNGMTVAEQTPNVQPRTADGRDIETERVAGGVLVFADCDGVGRELIGFAGVSSWSNIRTSLARRGLGVDAIHNLETFEREEVGL</sequence>